<name>A0ABY5NF17_9ACTN</name>
<accession>A0ABY5NF17</accession>
<evidence type="ECO:0000313" key="1">
    <source>
        <dbReference type="EMBL" id="UUS34610.1"/>
    </source>
</evidence>
<evidence type="ECO:0000313" key="2">
    <source>
        <dbReference type="Proteomes" id="UP001060150"/>
    </source>
</evidence>
<gene>
    <name evidence="1" type="ORF">NRO40_29865</name>
</gene>
<dbReference type="RefSeq" id="WP_232791029.1">
    <property type="nucleotide sequence ID" value="NZ_CP102332.1"/>
</dbReference>
<protein>
    <submittedName>
        <fullName evidence="1">Uncharacterized protein</fullName>
    </submittedName>
</protein>
<reference evidence="1" key="1">
    <citation type="submission" date="2022-08" db="EMBL/GenBank/DDBJ databases">
        <title>Streptomyces changanensis sp. nov., an actinomycete isolated from soil.</title>
        <authorList>
            <person name="Wu H."/>
            <person name="Han L."/>
        </authorList>
    </citation>
    <scope>NUCLEOTIDE SEQUENCE</scope>
    <source>
        <strain evidence="1">HL-66</strain>
    </source>
</reference>
<keyword evidence="2" id="KW-1185">Reference proteome</keyword>
<proteinExistence type="predicted"/>
<dbReference type="EMBL" id="CP102332">
    <property type="protein sequence ID" value="UUS34610.1"/>
    <property type="molecule type" value="Genomic_DNA"/>
</dbReference>
<organism evidence="1 2">
    <name type="scientific">Streptomyces changanensis</name>
    <dbReference type="NCBI Taxonomy" id="2964669"/>
    <lineage>
        <taxon>Bacteria</taxon>
        <taxon>Bacillati</taxon>
        <taxon>Actinomycetota</taxon>
        <taxon>Actinomycetes</taxon>
        <taxon>Kitasatosporales</taxon>
        <taxon>Streptomycetaceae</taxon>
        <taxon>Streptomyces</taxon>
    </lineage>
</organism>
<dbReference type="Proteomes" id="UP001060150">
    <property type="component" value="Chromosome"/>
</dbReference>
<sequence>MTTVDLYDDVAAASPERWAPAADEEVDKARDRYLAALRKACADIAPKVDMKTQQWRGGRGYYLTTLIELTGEEAPQGV</sequence>